<reference evidence="1" key="1">
    <citation type="journal article" date="2022" name="bioRxiv">
        <title>Sequencing and chromosome-scale assembly of the giantPleurodeles waltlgenome.</title>
        <authorList>
            <person name="Brown T."/>
            <person name="Elewa A."/>
            <person name="Iarovenko S."/>
            <person name="Subramanian E."/>
            <person name="Araus A.J."/>
            <person name="Petzold A."/>
            <person name="Susuki M."/>
            <person name="Suzuki K.-i.T."/>
            <person name="Hayashi T."/>
            <person name="Toyoda A."/>
            <person name="Oliveira C."/>
            <person name="Osipova E."/>
            <person name="Leigh N.D."/>
            <person name="Simon A."/>
            <person name="Yun M.H."/>
        </authorList>
    </citation>
    <scope>NUCLEOTIDE SEQUENCE</scope>
    <source>
        <strain evidence="1">20211129_DDA</strain>
        <tissue evidence="1">Liver</tissue>
    </source>
</reference>
<organism evidence="1 2">
    <name type="scientific">Pleurodeles waltl</name>
    <name type="common">Iberian ribbed newt</name>
    <dbReference type="NCBI Taxonomy" id="8319"/>
    <lineage>
        <taxon>Eukaryota</taxon>
        <taxon>Metazoa</taxon>
        <taxon>Chordata</taxon>
        <taxon>Craniata</taxon>
        <taxon>Vertebrata</taxon>
        <taxon>Euteleostomi</taxon>
        <taxon>Amphibia</taxon>
        <taxon>Batrachia</taxon>
        <taxon>Caudata</taxon>
        <taxon>Salamandroidea</taxon>
        <taxon>Salamandridae</taxon>
        <taxon>Pleurodelinae</taxon>
        <taxon>Pleurodeles</taxon>
    </lineage>
</organism>
<dbReference type="EMBL" id="JANPWB010000012">
    <property type="protein sequence ID" value="KAJ1114078.1"/>
    <property type="molecule type" value="Genomic_DNA"/>
</dbReference>
<evidence type="ECO:0000313" key="1">
    <source>
        <dbReference type="EMBL" id="KAJ1114078.1"/>
    </source>
</evidence>
<proteinExistence type="predicted"/>
<name>A0AAV7NI93_PLEWA</name>
<keyword evidence="2" id="KW-1185">Reference proteome</keyword>
<protein>
    <submittedName>
        <fullName evidence="1">Uncharacterized protein</fullName>
    </submittedName>
</protein>
<comment type="caution">
    <text evidence="1">The sequence shown here is derived from an EMBL/GenBank/DDBJ whole genome shotgun (WGS) entry which is preliminary data.</text>
</comment>
<dbReference type="AlphaFoldDB" id="A0AAV7NI93"/>
<gene>
    <name evidence="1" type="ORF">NDU88_002317</name>
</gene>
<dbReference type="Proteomes" id="UP001066276">
    <property type="component" value="Chromosome 8"/>
</dbReference>
<evidence type="ECO:0000313" key="2">
    <source>
        <dbReference type="Proteomes" id="UP001066276"/>
    </source>
</evidence>
<sequence length="113" mass="12194">MYAYGYAAYHTINLIKAWYTFIYATQGFSIPPNGLLPHALSTALFPACGLPLLTKSKGASCLDTYQLLSLLNCEKAATEAALNITRTALSRVLVYGNLRVASSELASQGCWAL</sequence>
<accession>A0AAV7NI93</accession>